<protein>
    <recommendedName>
        <fullName evidence="8">Glycosyltransferase involved in cell wall biosynthesis</fullName>
    </recommendedName>
</protein>
<dbReference type="GO" id="GO:0016757">
    <property type="term" value="F:glycosyltransferase activity"/>
    <property type="evidence" value="ECO:0007669"/>
    <property type="project" value="UniProtKB-KW"/>
</dbReference>
<dbReference type="PANTHER" id="PTHR12526">
    <property type="entry name" value="GLYCOSYLTRANSFERASE"/>
    <property type="match status" value="1"/>
</dbReference>
<dbReference type="Proteomes" id="UP000292564">
    <property type="component" value="Unassembled WGS sequence"/>
</dbReference>
<sequence>MNVLMEGPKHADREAPSAPETMAGEGAAGARPLRIAMVVPPYFEVPPQGYGGVESVVADLTEALVQRGHQVTLIGAGRTGTPADMVSVWPAPIPERLGEPFPELVHAGLVRPAVQRLVAERGVDLVHDHTLAGPLNALSFALLGLPTVVTMHGPVQSDLHDLYTAVNDDIELVAISDRQRALGPELRWAGRVHNAIRVDSFPYRRDKGDYALFLGRFHPQKAPHLALEAAHAAGMPLILAGKCSEPLEKVYYEREVVPRLSAADRIYGVADAVSKRRLLADARCLLFPIQWEEPFGMVMIEAMACGTPVVALRGGAVSEVVVDGVTGYVRDYPEELPAALRRLDELDPAPCRQRVAELFDIDGLGAGYEAVYREVLARHSAAVSHVRPSSLGLLQRRVERAQHRTRRAVRAAHPLDAKAGPSKPAGAA</sequence>
<dbReference type="Pfam" id="PF13439">
    <property type="entry name" value="Glyco_transf_4"/>
    <property type="match status" value="1"/>
</dbReference>
<accession>A0A4Q7ZH35</accession>
<feature type="domain" description="Glycosyltransferase subfamily 4-like N-terminal" evidence="5">
    <location>
        <begin position="50"/>
        <end position="160"/>
    </location>
</feature>
<evidence type="ECO:0000256" key="3">
    <source>
        <dbReference type="SAM" id="MobiDB-lite"/>
    </source>
</evidence>
<reference evidence="6 7" key="1">
    <citation type="submission" date="2019-02" db="EMBL/GenBank/DDBJ databases">
        <title>Sequencing the genomes of 1000 actinobacteria strains.</title>
        <authorList>
            <person name="Klenk H.-P."/>
        </authorList>
    </citation>
    <scope>NUCLEOTIDE SEQUENCE [LARGE SCALE GENOMIC DNA]</scope>
    <source>
        <strain evidence="6 7">DSM 45162</strain>
    </source>
</reference>
<dbReference type="EMBL" id="SHKY01000001">
    <property type="protein sequence ID" value="RZU49475.1"/>
    <property type="molecule type" value="Genomic_DNA"/>
</dbReference>
<evidence type="ECO:0000313" key="6">
    <source>
        <dbReference type="EMBL" id="RZU49475.1"/>
    </source>
</evidence>
<dbReference type="SUPFAM" id="SSF53756">
    <property type="entry name" value="UDP-Glycosyltransferase/glycogen phosphorylase"/>
    <property type="match status" value="1"/>
</dbReference>
<dbReference type="CDD" id="cd03802">
    <property type="entry name" value="GT4_AviGT4-like"/>
    <property type="match status" value="1"/>
</dbReference>
<dbReference type="InterPro" id="IPR028098">
    <property type="entry name" value="Glyco_trans_4-like_N"/>
</dbReference>
<dbReference type="Gene3D" id="3.40.50.2000">
    <property type="entry name" value="Glycogen Phosphorylase B"/>
    <property type="match status" value="2"/>
</dbReference>
<feature type="domain" description="Glycosyl transferase family 1" evidence="4">
    <location>
        <begin position="205"/>
        <end position="343"/>
    </location>
</feature>
<evidence type="ECO:0000259" key="5">
    <source>
        <dbReference type="Pfam" id="PF13439"/>
    </source>
</evidence>
<proteinExistence type="predicted"/>
<keyword evidence="7" id="KW-1185">Reference proteome</keyword>
<feature type="region of interest" description="Disordered" evidence="3">
    <location>
        <begin position="409"/>
        <end position="428"/>
    </location>
</feature>
<feature type="compositionally biased region" description="Low complexity" evidence="3">
    <location>
        <begin position="417"/>
        <end position="428"/>
    </location>
</feature>
<evidence type="ECO:0008006" key="8">
    <source>
        <dbReference type="Google" id="ProtNLM"/>
    </source>
</evidence>
<keyword evidence="1" id="KW-0328">Glycosyltransferase</keyword>
<organism evidence="6 7">
    <name type="scientific">Krasilnikovia cinnamomea</name>
    <dbReference type="NCBI Taxonomy" id="349313"/>
    <lineage>
        <taxon>Bacteria</taxon>
        <taxon>Bacillati</taxon>
        <taxon>Actinomycetota</taxon>
        <taxon>Actinomycetes</taxon>
        <taxon>Micromonosporales</taxon>
        <taxon>Micromonosporaceae</taxon>
        <taxon>Krasilnikovia</taxon>
    </lineage>
</organism>
<evidence type="ECO:0000256" key="2">
    <source>
        <dbReference type="ARBA" id="ARBA00022679"/>
    </source>
</evidence>
<comment type="caution">
    <text evidence="6">The sequence shown here is derived from an EMBL/GenBank/DDBJ whole genome shotgun (WGS) entry which is preliminary data.</text>
</comment>
<feature type="region of interest" description="Disordered" evidence="3">
    <location>
        <begin position="1"/>
        <end position="26"/>
    </location>
</feature>
<dbReference type="Pfam" id="PF00534">
    <property type="entry name" value="Glycos_transf_1"/>
    <property type="match status" value="1"/>
</dbReference>
<dbReference type="AlphaFoldDB" id="A0A4Q7ZH35"/>
<name>A0A4Q7ZH35_9ACTN</name>
<evidence type="ECO:0000313" key="7">
    <source>
        <dbReference type="Proteomes" id="UP000292564"/>
    </source>
</evidence>
<gene>
    <name evidence="6" type="ORF">EV385_1225</name>
</gene>
<dbReference type="PANTHER" id="PTHR12526:SF595">
    <property type="entry name" value="BLL5217 PROTEIN"/>
    <property type="match status" value="1"/>
</dbReference>
<keyword evidence="2" id="KW-0808">Transferase</keyword>
<dbReference type="InterPro" id="IPR001296">
    <property type="entry name" value="Glyco_trans_1"/>
</dbReference>
<evidence type="ECO:0000259" key="4">
    <source>
        <dbReference type="Pfam" id="PF00534"/>
    </source>
</evidence>
<evidence type="ECO:0000256" key="1">
    <source>
        <dbReference type="ARBA" id="ARBA00022676"/>
    </source>
</evidence>